<proteinExistence type="predicted"/>
<feature type="domain" description="Helix-turn-helix" evidence="1">
    <location>
        <begin position="17"/>
        <end position="63"/>
    </location>
</feature>
<reference evidence="2" key="1">
    <citation type="submission" date="2023-12" db="EMBL/GenBank/DDBJ databases">
        <title>'Antibacterial potential of Stenotrophomonas maltophilia cystic fibrosis isolates' (manuscript under preparation).</title>
        <authorList>
            <person name="Crisan C.V."/>
            <person name="Pettis M."/>
            <person name="Goldberg J.B."/>
        </authorList>
    </citation>
    <scope>NUCLEOTIDE SEQUENCE</scope>
    <source>
        <strain evidence="2">CCV129</strain>
    </source>
</reference>
<dbReference type="InterPro" id="IPR009061">
    <property type="entry name" value="DNA-bd_dom_put_sf"/>
</dbReference>
<dbReference type="SUPFAM" id="SSF46955">
    <property type="entry name" value="Putative DNA-binding domain"/>
    <property type="match status" value="1"/>
</dbReference>
<evidence type="ECO:0000259" key="1">
    <source>
        <dbReference type="Pfam" id="PF12728"/>
    </source>
</evidence>
<gene>
    <name evidence="2" type="ORF">U4I38_10800</name>
</gene>
<dbReference type="RefSeq" id="WP_099554620.1">
    <property type="nucleotide sequence ID" value="NZ_JAKJQX010000014.1"/>
</dbReference>
<organism evidence="2 3">
    <name type="scientific">Stenotrophomonas maltophilia</name>
    <name type="common">Pseudomonas maltophilia</name>
    <name type="synonym">Xanthomonas maltophilia</name>
    <dbReference type="NCBI Taxonomy" id="40324"/>
    <lineage>
        <taxon>Bacteria</taxon>
        <taxon>Pseudomonadati</taxon>
        <taxon>Pseudomonadota</taxon>
        <taxon>Gammaproteobacteria</taxon>
        <taxon>Lysobacterales</taxon>
        <taxon>Lysobacteraceae</taxon>
        <taxon>Stenotrophomonas</taxon>
        <taxon>Stenotrophomonas maltophilia group</taxon>
    </lineage>
</organism>
<comment type="caution">
    <text evidence="2">The sequence shown here is derived from an EMBL/GenBank/DDBJ whole genome shotgun (WGS) entry which is preliminary data.</text>
</comment>
<dbReference type="EMBL" id="JAXRVB010000010">
    <property type="protein sequence ID" value="MDZ5764958.1"/>
    <property type="molecule type" value="Genomic_DNA"/>
</dbReference>
<protein>
    <submittedName>
        <fullName evidence="2">Helix-turn-helix domain-containing protein</fullName>
    </submittedName>
</protein>
<dbReference type="InterPro" id="IPR041657">
    <property type="entry name" value="HTH_17"/>
</dbReference>
<dbReference type="Pfam" id="PF12728">
    <property type="entry name" value="HTH_17"/>
    <property type="match status" value="1"/>
</dbReference>
<evidence type="ECO:0000313" key="3">
    <source>
        <dbReference type="Proteomes" id="UP001288387"/>
    </source>
</evidence>
<dbReference type="Proteomes" id="UP001288387">
    <property type="component" value="Unassembled WGS sequence"/>
</dbReference>
<sequence>MTTKETAIAPPAARLDATSAAEWLGLSKSTLDKMRCEGRGPRYLRVGKRCFYRPADLDAYLEAAVVETADSRALPR</sequence>
<evidence type="ECO:0000313" key="2">
    <source>
        <dbReference type="EMBL" id="MDZ5764958.1"/>
    </source>
</evidence>
<accession>A0AAJ2TKV6</accession>
<dbReference type="AlphaFoldDB" id="A0AAJ2TKV6"/>
<name>A0AAJ2TKV6_STEMA</name>